<comment type="caution">
    <text evidence="1">The sequence shown here is derived from an EMBL/GenBank/DDBJ whole genome shotgun (WGS) entry which is preliminary data.</text>
</comment>
<dbReference type="Pfam" id="PF20314">
    <property type="entry name" value="DUF6610"/>
    <property type="match status" value="1"/>
</dbReference>
<name>A0A2A7HUF5_BACCE</name>
<organism evidence="1 2">
    <name type="scientific">Bacillus cereus</name>
    <dbReference type="NCBI Taxonomy" id="1396"/>
    <lineage>
        <taxon>Bacteria</taxon>
        <taxon>Bacillati</taxon>
        <taxon>Bacillota</taxon>
        <taxon>Bacilli</taxon>
        <taxon>Bacillales</taxon>
        <taxon>Bacillaceae</taxon>
        <taxon>Bacillus</taxon>
        <taxon>Bacillus cereus group</taxon>
    </lineage>
</organism>
<sequence>MKFRKYEVIKQVAHSKKVLSMGEEYGWLPGARYTNLRDIKSFDKIGFIDIDWKNYDFKKHLEAVKAVNPIFTIARDIEDLNELDEILSEAAELSLYADNVLIVPKDTKMTGRFEELIPKEFLLGYSVPSKYGGTEIPPSSFDRPVHLLGGRPDVQRKLAELMPVVSFDCNRFTLDARFGDYFDGNRFIKHPIGGYETCLRESFQNINLLWEDYTVKESETIVRRREAQERILVKNV</sequence>
<evidence type="ECO:0000313" key="2">
    <source>
        <dbReference type="Proteomes" id="UP000220006"/>
    </source>
</evidence>
<dbReference type="InterPro" id="IPR046718">
    <property type="entry name" value="DUF6610"/>
</dbReference>
<gene>
    <name evidence="1" type="ORF">COM96_18740</name>
</gene>
<reference evidence="1 2" key="1">
    <citation type="submission" date="2017-09" db="EMBL/GenBank/DDBJ databases">
        <title>Large-scale bioinformatics analysis of Bacillus genomes uncovers conserved roles of natural products in bacterial physiology.</title>
        <authorList>
            <consortium name="Agbiome Team Llc"/>
            <person name="Bleich R.M."/>
            <person name="Grubbs K.J."/>
            <person name="Santa Maria K.C."/>
            <person name="Allen S.E."/>
            <person name="Farag S."/>
            <person name="Shank E.A."/>
            <person name="Bowers A."/>
        </authorList>
    </citation>
    <scope>NUCLEOTIDE SEQUENCE [LARGE SCALE GENOMIC DNA]</scope>
    <source>
        <strain evidence="1 2">AFS096845</strain>
    </source>
</reference>
<proteinExistence type="predicted"/>
<dbReference type="AlphaFoldDB" id="A0A2A7HUF5"/>
<evidence type="ECO:0000313" key="1">
    <source>
        <dbReference type="EMBL" id="PEC20550.1"/>
    </source>
</evidence>
<dbReference type="RefSeq" id="WP_097905041.1">
    <property type="nucleotide sequence ID" value="NZ_NVLK01000040.1"/>
</dbReference>
<protein>
    <submittedName>
        <fullName evidence="1">Uncharacterized protein</fullName>
    </submittedName>
</protein>
<dbReference type="Proteomes" id="UP000220006">
    <property type="component" value="Unassembled WGS sequence"/>
</dbReference>
<accession>A0A2A7HUF5</accession>
<dbReference type="EMBL" id="NVLK01000040">
    <property type="protein sequence ID" value="PEC20550.1"/>
    <property type="molecule type" value="Genomic_DNA"/>
</dbReference>